<dbReference type="EMBL" id="JAPDFW010000058">
    <property type="protein sequence ID" value="KAJ5077479.1"/>
    <property type="molecule type" value="Genomic_DNA"/>
</dbReference>
<evidence type="ECO:0000256" key="1">
    <source>
        <dbReference type="ARBA" id="ARBA00008225"/>
    </source>
</evidence>
<protein>
    <submittedName>
        <fullName evidence="5">Pantetheinase</fullName>
    </submittedName>
</protein>
<keyword evidence="2" id="KW-0378">Hydrolase</keyword>
<accession>A0A9Q0LS16</accession>
<evidence type="ECO:0000256" key="2">
    <source>
        <dbReference type="ARBA" id="ARBA00022801"/>
    </source>
</evidence>
<dbReference type="InterPro" id="IPR003010">
    <property type="entry name" value="C-N_Hydrolase"/>
</dbReference>
<dbReference type="PANTHER" id="PTHR10609:SF27">
    <property type="entry name" value="CN HYDROLASE DOMAIN-CONTAINING PROTEIN-RELATED"/>
    <property type="match status" value="1"/>
</dbReference>
<evidence type="ECO:0000256" key="3">
    <source>
        <dbReference type="SAM" id="SignalP"/>
    </source>
</evidence>
<dbReference type="InterPro" id="IPR036526">
    <property type="entry name" value="C-N_Hydrolase_sf"/>
</dbReference>
<dbReference type="PROSITE" id="PS50263">
    <property type="entry name" value="CN_HYDROLASE"/>
    <property type="match status" value="1"/>
</dbReference>
<evidence type="ECO:0000313" key="5">
    <source>
        <dbReference type="EMBL" id="KAJ5077479.1"/>
    </source>
</evidence>
<dbReference type="PANTHER" id="PTHR10609">
    <property type="entry name" value="BIOTINIDASE-RELATED"/>
    <property type="match status" value="1"/>
</dbReference>
<dbReference type="Pfam" id="PF00795">
    <property type="entry name" value="CN_hydrolase"/>
    <property type="match status" value="1"/>
</dbReference>
<evidence type="ECO:0000313" key="6">
    <source>
        <dbReference type="Proteomes" id="UP001149090"/>
    </source>
</evidence>
<feature type="signal peptide" evidence="3">
    <location>
        <begin position="1"/>
        <end position="19"/>
    </location>
</feature>
<dbReference type="InterPro" id="IPR040154">
    <property type="entry name" value="Biotinidase/VNN"/>
</dbReference>
<reference evidence="5" key="1">
    <citation type="submission" date="2022-10" db="EMBL/GenBank/DDBJ databases">
        <title>Novel sulphate-reducing endosymbionts in the free-living metamonad Anaeramoeba.</title>
        <authorList>
            <person name="Jerlstrom-Hultqvist J."/>
            <person name="Cepicka I."/>
            <person name="Gallot-Lavallee L."/>
            <person name="Salas-Leiva D."/>
            <person name="Curtis B.A."/>
            <person name="Zahonova K."/>
            <person name="Pipaliya S."/>
            <person name="Dacks J."/>
            <person name="Roger A.J."/>
        </authorList>
    </citation>
    <scope>NUCLEOTIDE SEQUENCE</scope>
    <source>
        <strain evidence="5">BMAN</strain>
    </source>
</reference>
<dbReference type="Gene3D" id="3.60.110.10">
    <property type="entry name" value="Carbon-nitrogen hydrolase"/>
    <property type="match status" value="1"/>
</dbReference>
<proteinExistence type="inferred from homology"/>
<sequence>MNSLLFLFLLLLAFPCYFSTKTYRAAVLEFSPYQFQPGDNYQLLLRNLAEMEKYISEAKKQGAQIIVLPEYGLEGWYEEWDRDNILPILEPLPNYYAGKTCNPCLEKCKDKNGNNIDFKKLPVLKEASCVAMKYSIIIAIDGINDVQYCENQTDCPPDGRFQFNTLVVLDEQGFLVAKYHKGHNYESESNYFDQPKTPEIVYFDSSFGVRFGMFICFDILWNQPTYSLVYELGISNILFPTYWDNFDPAFSANEFQVGFSKSNKVNFLASNIGYDGFYSSGSGIFSNGLPLAFYTNDTIYPSNRLLIADVPIVIEEEPSIISFDSNFLEFDDLSIPSFKKFQAIPGTSGSLFLSVSGVDCQVNYSISQNQSESFEIEEYALFAYSGLGFFPVQISFCGLTRCVPDPNQQFDCDVYQTVHSNTFFDSFEIESNLQNSQLSFAMANEDGLQIINDEYLNIGNGTISNKDGKVFKLLSSVFLQVFQE</sequence>
<feature type="chain" id="PRO_5040205496" evidence="3">
    <location>
        <begin position="20"/>
        <end position="484"/>
    </location>
</feature>
<dbReference type="Proteomes" id="UP001149090">
    <property type="component" value="Unassembled WGS sequence"/>
</dbReference>
<dbReference type="Pfam" id="PF19018">
    <property type="entry name" value="Vanin_C"/>
    <property type="match status" value="1"/>
</dbReference>
<keyword evidence="3" id="KW-0732">Signal</keyword>
<dbReference type="AlphaFoldDB" id="A0A9Q0LS16"/>
<dbReference type="SUPFAM" id="SSF56317">
    <property type="entry name" value="Carbon-nitrogen hydrolase"/>
    <property type="match status" value="1"/>
</dbReference>
<dbReference type="OrthoDB" id="10250282at2759"/>
<gene>
    <name evidence="5" type="ORF">M0811_06002</name>
</gene>
<dbReference type="InterPro" id="IPR043957">
    <property type="entry name" value="Vanin_C"/>
</dbReference>
<evidence type="ECO:0000259" key="4">
    <source>
        <dbReference type="PROSITE" id="PS50263"/>
    </source>
</evidence>
<organism evidence="5 6">
    <name type="scientific">Anaeramoeba ignava</name>
    <name type="common">Anaerobic marine amoeba</name>
    <dbReference type="NCBI Taxonomy" id="1746090"/>
    <lineage>
        <taxon>Eukaryota</taxon>
        <taxon>Metamonada</taxon>
        <taxon>Anaeramoebidae</taxon>
        <taxon>Anaeramoeba</taxon>
    </lineage>
</organism>
<comment type="caution">
    <text evidence="5">The sequence shown here is derived from an EMBL/GenBank/DDBJ whole genome shotgun (WGS) entry which is preliminary data.</text>
</comment>
<keyword evidence="6" id="KW-1185">Reference proteome</keyword>
<comment type="similarity">
    <text evidence="1">Belongs to the carbon-nitrogen hydrolase superfamily. BTD/VNN family.</text>
</comment>
<name>A0A9Q0LS16_ANAIG</name>
<feature type="domain" description="CN hydrolase" evidence="4">
    <location>
        <begin position="28"/>
        <end position="312"/>
    </location>
</feature>
<dbReference type="OMA" id="HKTHLYF"/>